<dbReference type="NCBIfam" id="TIGR03109">
    <property type="entry name" value="exosort_XrtA"/>
    <property type="match status" value="1"/>
</dbReference>
<feature type="transmembrane region" description="Helical" evidence="8">
    <location>
        <begin position="15"/>
        <end position="40"/>
    </location>
</feature>
<proteinExistence type="predicted"/>
<sequence length="503" mass="57039">MEIAGKPHIFQIRKFILASTALLGLWLLVFWQGISTAIVIWIGNDIFNHCLLVIPGSLYLIYCQRFNLNPSLLKPNYWLLPFVIGTLIVYAVGIAGDVQLFMHVAAFVMFPLLIWMFIGNKLAYQIIFPLSFILFSIPFGEEFVPLLQEITADWSVALLHLTGIPIFRSGLYIEIPQGRFLVAEACSGISFFIASVVIGSLYAYLNIKSWQRKLVFVCISIAFPILANAIRVYGIILTGYLTDMEHAVGADHLIYGWIFFSLVIICLLAIGELIREKGKLHTDENTVLESSQIINSRSMYKAVIVTFLTFSVFYIWFYTIQSQLKLSPDPNLLSIDHSLLSTKNPPELKTDWSPNFKQPFSTYQGTLIINNERPDVFIAWYPSGSGELITSLNRLYHEKSWTLEKQHGVTLADKGKLTISTIINPQSRRLLAYWYVIDGKIVFDKRIAKLFETWNVLLGKHKGSGLIAISMPTKNENLTEDNALFQNTVLENLSPLSKSFIFN</sequence>
<dbReference type="InterPro" id="IPR017540">
    <property type="entry name" value="Exosortase-1"/>
</dbReference>
<dbReference type="Pfam" id="PF09721">
    <property type="entry name" value="Exosortase_EpsH"/>
    <property type="match status" value="1"/>
</dbReference>
<dbReference type="RefSeq" id="WP_235311302.1">
    <property type="nucleotide sequence ID" value="NZ_JAKGAS010000003.1"/>
</dbReference>
<protein>
    <submittedName>
        <fullName evidence="10">EpsI family protein</fullName>
    </submittedName>
</protein>
<gene>
    <name evidence="10" type="ORF">L0668_06595</name>
</gene>
<evidence type="ECO:0000256" key="4">
    <source>
        <dbReference type="ARBA" id="ARBA00022692"/>
    </source>
</evidence>
<keyword evidence="5" id="KW-0378">Hydrolase</keyword>
<keyword evidence="11" id="KW-1185">Reference proteome</keyword>
<feature type="domain" description="Methanolan biosynthesis EpsI" evidence="9">
    <location>
        <begin position="349"/>
        <end position="477"/>
    </location>
</feature>
<organism evidence="10 11">
    <name type="scientific">Paraglaciecola algarum</name>
    <dbReference type="NCBI Taxonomy" id="3050085"/>
    <lineage>
        <taxon>Bacteria</taxon>
        <taxon>Pseudomonadati</taxon>
        <taxon>Pseudomonadota</taxon>
        <taxon>Gammaproteobacteria</taxon>
        <taxon>Alteromonadales</taxon>
        <taxon>Alteromonadaceae</taxon>
        <taxon>Paraglaciecola</taxon>
    </lineage>
</organism>
<evidence type="ECO:0000256" key="6">
    <source>
        <dbReference type="ARBA" id="ARBA00022989"/>
    </source>
</evidence>
<evidence type="ECO:0000256" key="8">
    <source>
        <dbReference type="SAM" id="Phobius"/>
    </source>
</evidence>
<dbReference type="NCBIfam" id="TIGR02602">
    <property type="entry name" value="8TM_EpsH"/>
    <property type="match status" value="1"/>
</dbReference>
<dbReference type="InterPro" id="IPR013426">
    <property type="entry name" value="EpsH-like"/>
</dbReference>
<dbReference type="Pfam" id="PF11984">
    <property type="entry name" value="DUF3485"/>
    <property type="match status" value="1"/>
</dbReference>
<feature type="transmembrane region" description="Helical" evidence="8">
    <location>
        <begin position="46"/>
        <end position="63"/>
    </location>
</feature>
<keyword evidence="6 8" id="KW-1133">Transmembrane helix</keyword>
<evidence type="ECO:0000256" key="7">
    <source>
        <dbReference type="ARBA" id="ARBA00023136"/>
    </source>
</evidence>
<keyword evidence="4 8" id="KW-0812">Transmembrane</keyword>
<feature type="transmembrane region" description="Helical" evidence="8">
    <location>
        <begin position="122"/>
        <end position="139"/>
    </location>
</feature>
<evidence type="ECO:0000256" key="3">
    <source>
        <dbReference type="ARBA" id="ARBA00022670"/>
    </source>
</evidence>
<dbReference type="NCBIfam" id="TIGR02914">
    <property type="entry name" value="EpsI_fam"/>
    <property type="match status" value="1"/>
</dbReference>
<reference evidence="10 11" key="1">
    <citation type="submission" date="2022-01" db="EMBL/GenBank/DDBJ databases">
        <title>Paraglaciecola sp. G1-23.</title>
        <authorList>
            <person name="Jin M.S."/>
            <person name="Han D.M."/>
            <person name="Kim H.M."/>
            <person name="Jeon C.O."/>
        </authorList>
    </citation>
    <scope>NUCLEOTIDE SEQUENCE [LARGE SCALE GENOMIC DNA]</scope>
    <source>
        <strain evidence="10 11">G1-23</strain>
    </source>
</reference>
<keyword evidence="7 8" id="KW-0472">Membrane</keyword>
<feature type="transmembrane region" description="Helical" evidence="8">
    <location>
        <begin position="180"/>
        <end position="202"/>
    </location>
</feature>
<evidence type="ECO:0000313" key="11">
    <source>
        <dbReference type="Proteomes" id="UP001521137"/>
    </source>
</evidence>
<evidence type="ECO:0000313" key="10">
    <source>
        <dbReference type="EMBL" id="MCF2947767.1"/>
    </source>
</evidence>
<feature type="transmembrane region" description="Helical" evidence="8">
    <location>
        <begin position="253"/>
        <end position="274"/>
    </location>
</feature>
<keyword evidence="2" id="KW-1003">Cell membrane</keyword>
<feature type="transmembrane region" description="Helical" evidence="8">
    <location>
        <begin position="75"/>
        <end position="94"/>
    </location>
</feature>
<feature type="transmembrane region" description="Helical" evidence="8">
    <location>
        <begin position="100"/>
        <end position="117"/>
    </location>
</feature>
<accession>A0ABS9D6X4</accession>
<evidence type="ECO:0000259" key="9">
    <source>
        <dbReference type="Pfam" id="PF11984"/>
    </source>
</evidence>
<name>A0ABS9D6X4_9ALTE</name>
<dbReference type="InterPro" id="IPR014263">
    <property type="entry name" value="Methanolan_biosynth_EpsI"/>
</dbReference>
<evidence type="ECO:0000256" key="2">
    <source>
        <dbReference type="ARBA" id="ARBA00022475"/>
    </source>
</evidence>
<comment type="subcellular location">
    <subcellularLocation>
        <location evidence="1">Cell membrane</location>
        <topology evidence="1">Multi-pass membrane protein</topology>
    </subcellularLocation>
</comment>
<keyword evidence="3" id="KW-0645">Protease</keyword>
<feature type="transmembrane region" description="Helical" evidence="8">
    <location>
        <begin position="214"/>
        <end position="241"/>
    </location>
</feature>
<comment type="caution">
    <text evidence="10">The sequence shown here is derived from an EMBL/GenBank/DDBJ whole genome shotgun (WGS) entry which is preliminary data.</text>
</comment>
<dbReference type="InterPro" id="IPR026392">
    <property type="entry name" value="Exo/Archaeosortase_dom"/>
</dbReference>
<dbReference type="InterPro" id="IPR019127">
    <property type="entry name" value="Exosortase"/>
</dbReference>
<dbReference type="NCBIfam" id="TIGR04178">
    <property type="entry name" value="exo_archaeo"/>
    <property type="match status" value="1"/>
</dbReference>
<evidence type="ECO:0000256" key="5">
    <source>
        <dbReference type="ARBA" id="ARBA00022801"/>
    </source>
</evidence>
<evidence type="ECO:0000256" key="1">
    <source>
        <dbReference type="ARBA" id="ARBA00004651"/>
    </source>
</evidence>
<feature type="transmembrane region" description="Helical" evidence="8">
    <location>
        <begin position="299"/>
        <end position="318"/>
    </location>
</feature>
<dbReference type="Proteomes" id="UP001521137">
    <property type="component" value="Unassembled WGS sequence"/>
</dbReference>
<dbReference type="EMBL" id="JAKGAS010000003">
    <property type="protein sequence ID" value="MCF2947767.1"/>
    <property type="molecule type" value="Genomic_DNA"/>
</dbReference>